<organism evidence="1 2">
    <name type="scientific">Nephila pilipes</name>
    <name type="common">Giant wood spider</name>
    <name type="synonym">Nephila maculata</name>
    <dbReference type="NCBI Taxonomy" id="299642"/>
    <lineage>
        <taxon>Eukaryota</taxon>
        <taxon>Metazoa</taxon>
        <taxon>Ecdysozoa</taxon>
        <taxon>Arthropoda</taxon>
        <taxon>Chelicerata</taxon>
        <taxon>Arachnida</taxon>
        <taxon>Araneae</taxon>
        <taxon>Araneomorphae</taxon>
        <taxon>Entelegynae</taxon>
        <taxon>Araneoidea</taxon>
        <taxon>Nephilidae</taxon>
        <taxon>Nephila</taxon>
    </lineage>
</organism>
<sequence length="169" mass="19025">MQHLVKSAPPSLLVTCKPPACQIRVKNATTSPPATANKAIRISLQNITAVQRVMRAQDNSHVRMTPIAQALSNQKTHRNRVYVARKPPLKISAKEVRKFIYRQFEQEQVVKAKKEPFDEISAETVALKSAAEHPAQYVNPDQCVRMNDVECLPSRQPEIKHRSQAPGTR</sequence>
<protein>
    <submittedName>
        <fullName evidence="1">Uncharacterized protein</fullName>
    </submittedName>
</protein>
<evidence type="ECO:0000313" key="2">
    <source>
        <dbReference type="Proteomes" id="UP000887013"/>
    </source>
</evidence>
<accession>A0A8X6NA50</accession>
<proteinExistence type="predicted"/>
<name>A0A8X6NA50_NEPPI</name>
<dbReference type="AlphaFoldDB" id="A0A8X6NA50"/>
<keyword evidence="2" id="KW-1185">Reference proteome</keyword>
<gene>
    <name evidence="1" type="ORF">NPIL_236181</name>
</gene>
<dbReference type="EMBL" id="BMAW01102271">
    <property type="protein sequence ID" value="GFT03501.1"/>
    <property type="molecule type" value="Genomic_DNA"/>
</dbReference>
<dbReference type="Proteomes" id="UP000887013">
    <property type="component" value="Unassembled WGS sequence"/>
</dbReference>
<reference evidence="1" key="1">
    <citation type="submission" date="2020-08" db="EMBL/GenBank/DDBJ databases">
        <title>Multicomponent nature underlies the extraordinary mechanical properties of spider dragline silk.</title>
        <authorList>
            <person name="Kono N."/>
            <person name="Nakamura H."/>
            <person name="Mori M."/>
            <person name="Yoshida Y."/>
            <person name="Ohtoshi R."/>
            <person name="Malay A.D."/>
            <person name="Moran D.A.P."/>
            <person name="Tomita M."/>
            <person name="Numata K."/>
            <person name="Arakawa K."/>
        </authorList>
    </citation>
    <scope>NUCLEOTIDE SEQUENCE</scope>
</reference>
<evidence type="ECO:0000313" key="1">
    <source>
        <dbReference type="EMBL" id="GFT03501.1"/>
    </source>
</evidence>
<comment type="caution">
    <text evidence="1">The sequence shown here is derived from an EMBL/GenBank/DDBJ whole genome shotgun (WGS) entry which is preliminary data.</text>
</comment>